<evidence type="ECO:0000313" key="2">
    <source>
        <dbReference type="Proteomes" id="UP000045545"/>
    </source>
</evidence>
<proteinExistence type="predicted"/>
<evidence type="ECO:0000313" key="1">
    <source>
        <dbReference type="EMBL" id="CFX77896.1"/>
    </source>
</evidence>
<dbReference type="RefSeq" id="WP_046498030.1">
    <property type="nucleotide sequence ID" value="NZ_CGIH01000029.1"/>
</dbReference>
<dbReference type="AlphaFoldDB" id="A0A0E4C915"/>
<gene>
    <name evidence="1" type="ORF">1858</name>
</gene>
<dbReference type="EMBL" id="CGIH01000029">
    <property type="protein sequence ID" value="CFX77896.1"/>
    <property type="molecule type" value="Genomic_DNA"/>
</dbReference>
<protein>
    <submittedName>
        <fullName evidence="1">Uncharacterized</fullName>
    </submittedName>
</protein>
<organism evidence="1 2">
    <name type="scientific">Syntrophomonas zehnderi OL-4</name>
    <dbReference type="NCBI Taxonomy" id="690567"/>
    <lineage>
        <taxon>Bacteria</taxon>
        <taxon>Bacillati</taxon>
        <taxon>Bacillota</taxon>
        <taxon>Clostridia</taxon>
        <taxon>Eubacteriales</taxon>
        <taxon>Syntrophomonadaceae</taxon>
        <taxon>Syntrophomonas</taxon>
    </lineage>
</organism>
<keyword evidence="2" id="KW-1185">Reference proteome</keyword>
<name>A0A0E4C915_9FIRM</name>
<accession>A0A0E4C915</accession>
<sequence>MSNKDLIANSVGSFREKIDQARNSDNAGGEIHSAVQELLKEINANYPQIAYTPDKIEANIKKGMENFKSGIRQLDNEDGSIPEGVRYMLENFKNFHKK</sequence>
<reference evidence="1 2" key="1">
    <citation type="submission" date="2015-03" db="EMBL/GenBank/DDBJ databases">
        <authorList>
            <person name="Murphy D."/>
        </authorList>
    </citation>
    <scope>NUCLEOTIDE SEQUENCE [LARGE SCALE GENOMIC DNA]</scope>
    <source>
        <strain evidence="1 2">OL-4</strain>
    </source>
</reference>
<dbReference type="Proteomes" id="UP000045545">
    <property type="component" value="Unassembled WGS sequence"/>
</dbReference>